<protein>
    <submittedName>
        <fullName evidence="1">DUF2559 domain-containing protein</fullName>
    </submittedName>
</protein>
<dbReference type="InterPro" id="IPR022541">
    <property type="entry name" value="YhfG"/>
</dbReference>
<accession>A0A2Z4ZA78</accession>
<dbReference type="KEGG" id="pthv:CE140_10135"/>
<keyword evidence="2" id="KW-1185">Reference proteome</keyword>
<evidence type="ECO:0000313" key="1">
    <source>
        <dbReference type="EMBL" id="AXA60382.1"/>
    </source>
</evidence>
<dbReference type="Proteomes" id="UP000251666">
    <property type="component" value="Chromosome"/>
</dbReference>
<gene>
    <name evidence="1" type="ORF">CEQ51_09975</name>
</gene>
<name>A0A2Z4ZA78_9PSED</name>
<dbReference type="Pfam" id="PF10832">
    <property type="entry name" value="YhfG"/>
    <property type="match status" value="1"/>
</dbReference>
<evidence type="ECO:0000313" key="2">
    <source>
        <dbReference type="Proteomes" id="UP000251666"/>
    </source>
</evidence>
<reference evidence="2" key="1">
    <citation type="journal article" date="2021" name="Front. Microbiol.">
        <title>Genomic Analysis of the 1-Aminocyclopropane-1-Carboxylate Deaminase-Producing Pseudomonas thivervalensis SC5 Reveals Its Multifaceted Roles in Soil and in Beneficial Interactions With Plants.</title>
        <authorList>
            <person name="Nascimento F.X."/>
            <person name="Uron P."/>
            <person name="Glick B.R."/>
            <person name="Giachini A."/>
            <person name="Rossi M.J."/>
        </authorList>
    </citation>
    <scope>NUCLEOTIDE SEQUENCE [LARGE SCALE GENOMIC DNA]</scope>
    <source>
        <strain evidence="2">PLM3</strain>
    </source>
</reference>
<dbReference type="RefSeq" id="WP_208667006.1">
    <property type="nucleotide sequence ID" value="NZ_CP022201.1"/>
</dbReference>
<dbReference type="EMBL" id="CP022202">
    <property type="protein sequence ID" value="AXA60382.1"/>
    <property type="molecule type" value="Genomic_DNA"/>
</dbReference>
<dbReference type="AlphaFoldDB" id="A0A2Z4ZA78"/>
<proteinExistence type="predicted"/>
<organism evidence="1 2">
    <name type="scientific">Pseudomonas thivervalensis</name>
    <dbReference type="NCBI Taxonomy" id="86265"/>
    <lineage>
        <taxon>Bacteria</taxon>
        <taxon>Pseudomonadati</taxon>
        <taxon>Pseudomonadota</taxon>
        <taxon>Gammaproteobacteria</taxon>
        <taxon>Pseudomonadales</taxon>
        <taxon>Pseudomonadaceae</taxon>
        <taxon>Pseudomonas</taxon>
    </lineage>
</organism>
<sequence length="56" mass="6474">MDNVSLETKKAYATRTRRSNYAASLRLEGFKTTFADGERKMPTREEVLKAFTQTRT</sequence>